<dbReference type="OrthoDB" id="9821182at2"/>
<feature type="domain" description="Trimeric autotransporter adhesin YadA-like head" evidence="1">
    <location>
        <begin position="312"/>
        <end position="334"/>
    </location>
</feature>
<dbReference type="InterPro" id="IPR011049">
    <property type="entry name" value="Serralysin-like_metalloprot_C"/>
</dbReference>
<accession>A0A561S9T0</accession>
<keyword evidence="3" id="KW-1185">Reference proteome</keyword>
<dbReference type="Pfam" id="PF05658">
    <property type="entry name" value="YadA_head"/>
    <property type="match status" value="3"/>
</dbReference>
<name>A0A561S9T0_9ACTN</name>
<evidence type="ECO:0000313" key="2">
    <source>
        <dbReference type="EMBL" id="TWF71633.1"/>
    </source>
</evidence>
<dbReference type="GO" id="GO:0019867">
    <property type="term" value="C:outer membrane"/>
    <property type="evidence" value="ECO:0007669"/>
    <property type="project" value="InterPro"/>
</dbReference>
<dbReference type="CDD" id="cd12820">
    <property type="entry name" value="LbR_YadA-like"/>
    <property type="match status" value="1"/>
</dbReference>
<dbReference type="EMBL" id="VIWT01000008">
    <property type="protein sequence ID" value="TWF71633.1"/>
    <property type="molecule type" value="Genomic_DNA"/>
</dbReference>
<dbReference type="Gene3D" id="2.150.10.10">
    <property type="entry name" value="Serralysin-like metalloprotease, C-terminal"/>
    <property type="match status" value="2"/>
</dbReference>
<evidence type="ECO:0000313" key="3">
    <source>
        <dbReference type="Proteomes" id="UP000317940"/>
    </source>
</evidence>
<organism evidence="2 3">
    <name type="scientific">Kitasatospora viridis</name>
    <dbReference type="NCBI Taxonomy" id="281105"/>
    <lineage>
        <taxon>Bacteria</taxon>
        <taxon>Bacillati</taxon>
        <taxon>Actinomycetota</taxon>
        <taxon>Actinomycetes</taxon>
        <taxon>Kitasatosporales</taxon>
        <taxon>Streptomycetaceae</taxon>
        <taxon>Kitasatospora</taxon>
    </lineage>
</organism>
<dbReference type="InterPro" id="IPR008640">
    <property type="entry name" value="Adhesin_Head_dom"/>
</dbReference>
<dbReference type="SUPFAM" id="SSF101967">
    <property type="entry name" value="Adhesin YadA, collagen-binding domain"/>
    <property type="match status" value="2"/>
</dbReference>
<feature type="domain" description="Trimeric autotransporter adhesin YadA-like head" evidence="1">
    <location>
        <begin position="385"/>
        <end position="407"/>
    </location>
</feature>
<proteinExistence type="predicted"/>
<gene>
    <name evidence="2" type="ORF">FHX73_184</name>
</gene>
<reference evidence="2 3" key="1">
    <citation type="submission" date="2019-06" db="EMBL/GenBank/DDBJ databases">
        <title>Sequencing the genomes of 1000 actinobacteria strains.</title>
        <authorList>
            <person name="Klenk H.-P."/>
        </authorList>
    </citation>
    <scope>NUCLEOTIDE SEQUENCE [LARGE SCALE GENOMIC DNA]</scope>
    <source>
        <strain evidence="2 3">DSM 44826</strain>
    </source>
</reference>
<dbReference type="Proteomes" id="UP000317940">
    <property type="component" value="Unassembled WGS sequence"/>
</dbReference>
<comment type="caution">
    <text evidence="2">The sequence shown here is derived from an EMBL/GenBank/DDBJ whole genome shotgun (WGS) entry which is preliminary data.</text>
</comment>
<dbReference type="AlphaFoldDB" id="A0A561S9T0"/>
<protein>
    <recommendedName>
        <fullName evidence="1">Trimeric autotransporter adhesin YadA-like head domain-containing protein</fullName>
    </recommendedName>
</protein>
<evidence type="ECO:0000259" key="1">
    <source>
        <dbReference type="Pfam" id="PF05658"/>
    </source>
</evidence>
<dbReference type="RefSeq" id="WP_145911436.1">
    <property type="nucleotide sequence ID" value="NZ_BAAAMZ010000022.1"/>
</dbReference>
<feature type="domain" description="Trimeric autotransporter adhesin YadA-like head" evidence="1">
    <location>
        <begin position="340"/>
        <end position="364"/>
    </location>
</feature>
<sequence length="539" mass="54150">MTARAHVYQPITGTDGTLLYGAQVTVRESGLSVPLNQPMFTSLSGTDTLPNPFIADRGIIDFWVEAPQRVSILVQAAGHSDILVYLDATAAPETVVWTDSSLRIVGQALPGKMLLAGATPGQALWGDPPSSSGLSVLVTVLAESFSAGQDPPSWSLMQRTTTSRSYSTDVPDQQGLSRSLKVAHTGDAGDLMVVTPGFNLLETGYVGCWLKVGQSAGESVSISVTKPDGTRTILETITGVRDWGYYRYPLAPGSYLAATFEFQGAATFVPDTGHQAWLTGVRIVYGGQVPAHTHPGAGPNSVALGTGAEAKSSGAVGVGVNANAAGSNSVAVGYWAQAWGPGSTAVGISAAAFSDSSTAIGAGATGNTNAVRWLAVGSGAYVDATNGVAVGKGAKAYGADSAAIGSAAYVGTGANGALALGSGAQGLAPNGVAIGRNAQVQAAHTGSTALGESAMTTAALQIMLGSSSVYRQVVVAGRLSAVGAVNLGSSDASRLGFFGTEGTTRPTVTGADGNNLALRNVLTALAATGLINNGTTQGT</sequence>